<dbReference type="Gene3D" id="3.40.30.10">
    <property type="entry name" value="Glutaredoxin"/>
    <property type="match status" value="1"/>
</dbReference>
<reference evidence="4" key="1">
    <citation type="submission" date="2021-02" db="EMBL/GenBank/DDBJ databases">
        <authorList>
            <person name="Nowell W R."/>
        </authorList>
    </citation>
    <scope>NUCLEOTIDE SEQUENCE</scope>
</reference>
<dbReference type="InterPro" id="IPR004046">
    <property type="entry name" value="GST_C"/>
</dbReference>
<dbReference type="Pfam" id="PF00043">
    <property type="entry name" value="GST_C"/>
    <property type="match status" value="1"/>
</dbReference>
<dbReference type="PANTHER" id="PTHR43968:SF6">
    <property type="entry name" value="GLUTATHIONE S-TRANSFERASE OMEGA"/>
    <property type="match status" value="1"/>
</dbReference>
<dbReference type="InterPro" id="IPR036249">
    <property type="entry name" value="Thioredoxin-like_sf"/>
</dbReference>
<evidence type="ECO:0000259" key="2">
    <source>
        <dbReference type="PROSITE" id="PS50404"/>
    </source>
</evidence>
<dbReference type="PROSITE" id="PS50404">
    <property type="entry name" value="GST_NTER"/>
    <property type="match status" value="1"/>
</dbReference>
<evidence type="ECO:0000259" key="3">
    <source>
        <dbReference type="PROSITE" id="PS50405"/>
    </source>
</evidence>
<evidence type="ECO:0000313" key="5">
    <source>
        <dbReference type="Proteomes" id="UP000663852"/>
    </source>
</evidence>
<name>A0A814UUK3_ADIRI</name>
<dbReference type="InterPro" id="IPR050983">
    <property type="entry name" value="GST_Omega/HSP26"/>
</dbReference>
<dbReference type="Gene3D" id="1.20.1050.10">
    <property type="match status" value="1"/>
</dbReference>
<comment type="caution">
    <text evidence="4">The sequence shown here is derived from an EMBL/GenBank/DDBJ whole genome shotgun (WGS) entry which is preliminary data.</text>
</comment>
<feature type="domain" description="GST N-terminal" evidence="2">
    <location>
        <begin position="28"/>
        <end position="106"/>
    </location>
</feature>
<dbReference type="SFLD" id="SFLDG00358">
    <property type="entry name" value="Main_(cytGST)"/>
    <property type="match status" value="1"/>
</dbReference>
<feature type="domain" description="GST C-terminal" evidence="3">
    <location>
        <begin position="112"/>
        <end position="256"/>
    </location>
</feature>
<dbReference type="Proteomes" id="UP000663852">
    <property type="component" value="Unassembled WGS sequence"/>
</dbReference>
<dbReference type="Pfam" id="PF13409">
    <property type="entry name" value="GST_N_2"/>
    <property type="match status" value="1"/>
</dbReference>
<sequence>MTSVVDANIYPHASGEAEKTVKAHSNNQELVFYAGWFCPFVQRTWLALEEKGLEYEYREVNPYKKEKEFLDINPLGLVPAIVYREKALYESLILNEFLEDEFPDSKALLPKDSFERARCRLWIDYLTKKFTPAFYRIMQAQEEDKQKEALNELVEILRKYLEQVKGPWFLGEQFSLTDITIAPWICRMFILEEHRGFTDELVGGRWLEYKKLINERTSVIKTSSDHQHLTDIYQRYLKNETQSEVGKAIRAGKALP</sequence>
<dbReference type="InterPro" id="IPR040079">
    <property type="entry name" value="Glutathione_S-Trfase"/>
</dbReference>
<comment type="similarity">
    <text evidence="1">Belongs to the GST superfamily. Omega family.</text>
</comment>
<evidence type="ECO:0000313" key="4">
    <source>
        <dbReference type="EMBL" id="CAF1182292.1"/>
    </source>
</evidence>
<accession>A0A814UUK3</accession>
<dbReference type="CDD" id="cd00570">
    <property type="entry name" value="GST_N_family"/>
    <property type="match status" value="1"/>
</dbReference>
<gene>
    <name evidence="4" type="ORF">EDS130_LOCUS24312</name>
</gene>
<dbReference type="OrthoDB" id="4951845at2759"/>
<proteinExistence type="inferred from homology"/>
<evidence type="ECO:0000256" key="1">
    <source>
        <dbReference type="ARBA" id="ARBA00011067"/>
    </source>
</evidence>
<dbReference type="GO" id="GO:0005737">
    <property type="term" value="C:cytoplasm"/>
    <property type="evidence" value="ECO:0007669"/>
    <property type="project" value="TreeGrafter"/>
</dbReference>
<dbReference type="InterPro" id="IPR010987">
    <property type="entry name" value="Glutathione-S-Trfase_C-like"/>
</dbReference>
<dbReference type="PROSITE" id="PS50405">
    <property type="entry name" value="GST_CTER"/>
    <property type="match status" value="1"/>
</dbReference>
<dbReference type="PANTHER" id="PTHR43968">
    <property type="match status" value="1"/>
</dbReference>
<dbReference type="AlphaFoldDB" id="A0A814UUK3"/>
<dbReference type="SUPFAM" id="SSF47616">
    <property type="entry name" value="GST C-terminal domain-like"/>
    <property type="match status" value="1"/>
</dbReference>
<organism evidence="4 5">
    <name type="scientific">Adineta ricciae</name>
    <name type="common">Rotifer</name>
    <dbReference type="NCBI Taxonomy" id="249248"/>
    <lineage>
        <taxon>Eukaryota</taxon>
        <taxon>Metazoa</taxon>
        <taxon>Spiralia</taxon>
        <taxon>Gnathifera</taxon>
        <taxon>Rotifera</taxon>
        <taxon>Eurotatoria</taxon>
        <taxon>Bdelloidea</taxon>
        <taxon>Adinetida</taxon>
        <taxon>Adinetidae</taxon>
        <taxon>Adineta</taxon>
    </lineage>
</organism>
<dbReference type="SUPFAM" id="SSF52833">
    <property type="entry name" value="Thioredoxin-like"/>
    <property type="match status" value="1"/>
</dbReference>
<dbReference type="SFLD" id="SFLDS00019">
    <property type="entry name" value="Glutathione_Transferase_(cytos"/>
    <property type="match status" value="1"/>
</dbReference>
<dbReference type="EMBL" id="CAJNOJ010000137">
    <property type="protein sequence ID" value="CAF1182292.1"/>
    <property type="molecule type" value="Genomic_DNA"/>
</dbReference>
<dbReference type="InterPro" id="IPR036282">
    <property type="entry name" value="Glutathione-S-Trfase_C_sf"/>
</dbReference>
<protein>
    <submittedName>
        <fullName evidence="4">Uncharacterized protein</fullName>
    </submittedName>
</protein>
<dbReference type="InterPro" id="IPR004045">
    <property type="entry name" value="Glutathione_S-Trfase_N"/>
</dbReference>